<dbReference type="Pfam" id="PF05729">
    <property type="entry name" value="NACHT"/>
    <property type="match status" value="1"/>
</dbReference>
<dbReference type="PROSITE" id="PS50837">
    <property type="entry name" value="NACHT"/>
    <property type="match status" value="1"/>
</dbReference>
<protein>
    <recommendedName>
        <fullName evidence="5">NACHT domain-containing protein</fullName>
    </recommendedName>
</protein>
<dbReference type="RefSeq" id="WP_126597093.1">
    <property type="nucleotide sequence ID" value="NZ_BIFQ01000001.1"/>
</dbReference>
<dbReference type="PROSITE" id="PS50943">
    <property type="entry name" value="HTH_CROC1"/>
    <property type="match status" value="1"/>
</dbReference>
<name>A0A401ZGY6_9CHLR</name>
<dbReference type="Pfam" id="PF01381">
    <property type="entry name" value="HTH_3"/>
    <property type="match status" value="1"/>
</dbReference>
<sequence>MDSNHNRRLHQPNTLLKKQRALRGWPQQKVADELGTSVDTVSKWERGVNTPDPYFQEKLIALFNKDAGELGFISNSLSVNKHREDIDRADSVIQVQSHILSPDEKSLLVEYLQHQQTRMLNALAPGSTNLRVKDVVGDKGLFISPPWTTLQSTPATGTLVEYLTTALSDEQRILLLGDAGQGKTTILKQLFNILATNFISAPLEAAPFPIYIPLREFSSLSGSAFEILWNYLSDKFPLVYDSFVMLARKNRIVFFFDGLDEMQGELTQRSLNERAASKLFTLPSILSCRKNFFEFYLSMSPLLEEYPLRVELQPLALNEAVIQYIADFYHKKRASVTKQAETTPTAIVEAIKSNHELQDLAQRPLLLIMMLDIFTDPAEMSEEEWSVTKLYKEYTEKWLKNEAAKPDSVLKWHEKNSLIQEVAWITYSARISFASAYGLTQNETFTQSELNTIVKTLAPQFSSLTETQLLDDLCFRTFLSVSEGENYYFLHKSFHEYYVARYIFELMRNRIQQGDEISKLEEALRELLPFEVVSFLKQMLGSKEITASEKNFISDHLMELYQENKSDNGLRSAIVRQQSSHYLARLGTPRAIQFLDENYVRETNKWVQRGMMVGLALYCGQLEVLDQYIQFIREDPEAASINLGYHLVYYGDQSQESGYYDAGEEKCSRTIKALLRRLSNKRYKNGWTLDILTLSALIESRGVDILIPYCHELAACLENVERESQNQSVMFEQEKERLNMLLILLEELPHGYE</sequence>
<evidence type="ECO:0000259" key="1">
    <source>
        <dbReference type="PROSITE" id="PS50837"/>
    </source>
</evidence>
<dbReference type="SMART" id="SM00530">
    <property type="entry name" value="HTH_XRE"/>
    <property type="match status" value="1"/>
</dbReference>
<dbReference type="GO" id="GO:0003677">
    <property type="term" value="F:DNA binding"/>
    <property type="evidence" value="ECO:0007669"/>
    <property type="project" value="InterPro"/>
</dbReference>
<evidence type="ECO:0008006" key="5">
    <source>
        <dbReference type="Google" id="ProtNLM"/>
    </source>
</evidence>
<dbReference type="CDD" id="cd00093">
    <property type="entry name" value="HTH_XRE"/>
    <property type="match status" value="1"/>
</dbReference>
<proteinExistence type="predicted"/>
<dbReference type="AlphaFoldDB" id="A0A401ZGY6"/>
<dbReference type="SUPFAM" id="SSF47413">
    <property type="entry name" value="lambda repressor-like DNA-binding domains"/>
    <property type="match status" value="1"/>
</dbReference>
<dbReference type="InterPro" id="IPR010982">
    <property type="entry name" value="Lambda_DNA-bd_dom_sf"/>
</dbReference>
<organism evidence="3 4">
    <name type="scientific">Dictyobacter aurantiacus</name>
    <dbReference type="NCBI Taxonomy" id="1936993"/>
    <lineage>
        <taxon>Bacteria</taxon>
        <taxon>Bacillati</taxon>
        <taxon>Chloroflexota</taxon>
        <taxon>Ktedonobacteria</taxon>
        <taxon>Ktedonobacterales</taxon>
        <taxon>Dictyobacteraceae</taxon>
        <taxon>Dictyobacter</taxon>
    </lineage>
</organism>
<dbReference type="Gene3D" id="3.40.50.300">
    <property type="entry name" value="P-loop containing nucleotide triphosphate hydrolases"/>
    <property type="match status" value="1"/>
</dbReference>
<dbReference type="PANTHER" id="PTHR46844:SF1">
    <property type="entry name" value="SLR5058 PROTEIN"/>
    <property type="match status" value="1"/>
</dbReference>
<dbReference type="InterPro" id="IPR007111">
    <property type="entry name" value="NACHT_NTPase"/>
</dbReference>
<reference evidence="4" key="1">
    <citation type="submission" date="2018-12" db="EMBL/GenBank/DDBJ databases">
        <title>Tengunoibacter tsumagoiensis gen. nov., sp. nov., Dictyobacter kobayashii sp. nov., D. alpinus sp. nov., and D. joshuensis sp. nov. and description of Dictyobacteraceae fam. nov. within the order Ktedonobacterales isolated from Tengu-no-mugimeshi.</title>
        <authorList>
            <person name="Wang C.M."/>
            <person name="Zheng Y."/>
            <person name="Sakai Y."/>
            <person name="Toyoda A."/>
            <person name="Minakuchi Y."/>
            <person name="Abe K."/>
            <person name="Yokota A."/>
            <person name="Yabe S."/>
        </authorList>
    </citation>
    <scope>NUCLEOTIDE SEQUENCE [LARGE SCALE GENOMIC DNA]</scope>
    <source>
        <strain evidence="4">S-27</strain>
    </source>
</reference>
<feature type="domain" description="NACHT" evidence="1">
    <location>
        <begin position="171"/>
        <end position="262"/>
    </location>
</feature>
<accession>A0A401ZGY6</accession>
<evidence type="ECO:0000313" key="3">
    <source>
        <dbReference type="EMBL" id="GCE06119.1"/>
    </source>
</evidence>
<dbReference type="OrthoDB" id="137340at2"/>
<dbReference type="EMBL" id="BIFQ01000001">
    <property type="protein sequence ID" value="GCE06119.1"/>
    <property type="molecule type" value="Genomic_DNA"/>
</dbReference>
<feature type="domain" description="HTH cro/C1-type" evidence="2">
    <location>
        <begin position="16"/>
        <end position="70"/>
    </location>
</feature>
<dbReference type="SUPFAM" id="SSF52540">
    <property type="entry name" value="P-loop containing nucleoside triphosphate hydrolases"/>
    <property type="match status" value="1"/>
</dbReference>
<gene>
    <name evidence="3" type="ORF">KDAU_34480</name>
</gene>
<comment type="caution">
    <text evidence="3">The sequence shown here is derived from an EMBL/GenBank/DDBJ whole genome shotgun (WGS) entry which is preliminary data.</text>
</comment>
<dbReference type="InterPro" id="IPR001387">
    <property type="entry name" value="Cro/C1-type_HTH"/>
</dbReference>
<evidence type="ECO:0000313" key="4">
    <source>
        <dbReference type="Proteomes" id="UP000287224"/>
    </source>
</evidence>
<evidence type="ECO:0000259" key="2">
    <source>
        <dbReference type="PROSITE" id="PS50943"/>
    </source>
</evidence>
<dbReference type="Gene3D" id="1.10.260.40">
    <property type="entry name" value="lambda repressor-like DNA-binding domains"/>
    <property type="match status" value="1"/>
</dbReference>
<dbReference type="InterPro" id="IPR027417">
    <property type="entry name" value="P-loop_NTPase"/>
</dbReference>
<dbReference type="Proteomes" id="UP000287224">
    <property type="component" value="Unassembled WGS sequence"/>
</dbReference>
<dbReference type="PANTHER" id="PTHR46844">
    <property type="entry name" value="SLR5058 PROTEIN"/>
    <property type="match status" value="1"/>
</dbReference>
<keyword evidence="4" id="KW-1185">Reference proteome</keyword>